<evidence type="ECO:0000313" key="3">
    <source>
        <dbReference type="Proteomes" id="UP000274429"/>
    </source>
</evidence>
<feature type="compositionally biased region" description="Basic and acidic residues" evidence="1">
    <location>
        <begin position="159"/>
        <end position="185"/>
    </location>
</feature>
<accession>A0A3P7HNT5</accession>
<sequence length="278" mass="30639">MKLKPNRPLQAIYFSFRSTDSEASDSSVSSGQTCQIKRIASFNRPQRFFTLSLPRTSEKTILLHVPSTEAVTPTNQPRRPVNCSPDIPTIFLQPPDPDEGPKTPTLPYNDATEITMAKELSTKEEVVKSHEEQPPLTIKSTNEEKKVERRGSSNVKGGESSDKDVEKNKGNEEIGDKNNECRSGDQNENISSKVEEEEAEGRTYLSPMGENYIPDSTSQESLLNVASPFGDAAKVSFFTNLDSNRLRLGVLDLKVSNSMTSITIPLAGCAPTASQREQ</sequence>
<organism evidence="2 3">
    <name type="scientific">Hydatigena taeniaeformis</name>
    <name type="common">Feline tapeworm</name>
    <name type="synonym">Taenia taeniaeformis</name>
    <dbReference type="NCBI Taxonomy" id="6205"/>
    <lineage>
        <taxon>Eukaryota</taxon>
        <taxon>Metazoa</taxon>
        <taxon>Spiralia</taxon>
        <taxon>Lophotrochozoa</taxon>
        <taxon>Platyhelminthes</taxon>
        <taxon>Cestoda</taxon>
        <taxon>Eucestoda</taxon>
        <taxon>Cyclophyllidea</taxon>
        <taxon>Taeniidae</taxon>
        <taxon>Hydatigera</taxon>
    </lineage>
</organism>
<dbReference type="AlphaFoldDB" id="A0A3P7HNT5"/>
<dbReference type="Proteomes" id="UP000274429">
    <property type="component" value="Unassembled WGS sequence"/>
</dbReference>
<feature type="compositionally biased region" description="Basic and acidic residues" evidence="1">
    <location>
        <begin position="121"/>
        <end position="133"/>
    </location>
</feature>
<dbReference type="EMBL" id="UYWX01023714">
    <property type="protein sequence ID" value="VDM36322.1"/>
    <property type="molecule type" value="Genomic_DNA"/>
</dbReference>
<reference evidence="2 3" key="1">
    <citation type="submission" date="2018-11" db="EMBL/GenBank/DDBJ databases">
        <authorList>
            <consortium name="Pathogen Informatics"/>
        </authorList>
    </citation>
    <scope>NUCLEOTIDE SEQUENCE [LARGE SCALE GENOMIC DNA]</scope>
</reference>
<name>A0A3P7HNT5_HYDTA</name>
<gene>
    <name evidence="2" type="ORF">TTAC_LOCUS11342</name>
</gene>
<feature type="region of interest" description="Disordered" evidence="1">
    <location>
        <begin position="121"/>
        <end position="213"/>
    </location>
</feature>
<proteinExistence type="predicted"/>
<evidence type="ECO:0000256" key="1">
    <source>
        <dbReference type="SAM" id="MobiDB-lite"/>
    </source>
</evidence>
<keyword evidence="3" id="KW-1185">Reference proteome</keyword>
<evidence type="ECO:0000313" key="2">
    <source>
        <dbReference type="EMBL" id="VDM36322.1"/>
    </source>
</evidence>
<feature type="region of interest" description="Disordered" evidence="1">
    <location>
        <begin position="89"/>
        <end position="109"/>
    </location>
</feature>
<protein>
    <submittedName>
        <fullName evidence="2">Uncharacterized protein</fullName>
    </submittedName>
</protein>
<feature type="compositionally biased region" description="Basic and acidic residues" evidence="1">
    <location>
        <begin position="141"/>
        <end position="151"/>
    </location>
</feature>
<dbReference type="OrthoDB" id="6271769at2759"/>